<accession>A0AAJ1U8L2</accession>
<feature type="region of interest" description="Disordered" evidence="1">
    <location>
        <begin position="176"/>
        <end position="199"/>
    </location>
</feature>
<dbReference type="EMBL" id="JAUTAN010000001">
    <property type="protein sequence ID" value="MDQ1106376.1"/>
    <property type="molecule type" value="Genomic_DNA"/>
</dbReference>
<reference evidence="2" key="1">
    <citation type="submission" date="2023-07" db="EMBL/GenBank/DDBJ databases">
        <title>Functional and genomic diversity of the sorghum phyllosphere microbiome.</title>
        <authorList>
            <person name="Shade A."/>
        </authorList>
    </citation>
    <scope>NUCLEOTIDE SEQUENCE</scope>
    <source>
        <strain evidence="2">SORGH_AS_1067</strain>
    </source>
</reference>
<dbReference type="Proteomes" id="UP001239215">
    <property type="component" value="Unassembled WGS sequence"/>
</dbReference>
<sequence length="199" mass="22312">MVYLQFFSDYTEHPLWLRGPTWDDAGHADADELGLSGPLQEDLADWCRRDDGDDEMRDGLLGHLVRALGLARQVQLELGGDHEVWRCEPGRHALLLALPGEGADLLRMEAGRPVRFPIRTLAVSVPTRRRIHRWRAQRRHADGLPGDASWRAEGLSIAAAIQEEVGLDAVVGYLGGRTEEPPRAPVPPELRGGRWRAWR</sequence>
<dbReference type="AlphaFoldDB" id="A0AAJ1U8L2"/>
<evidence type="ECO:0000256" key="1">
    <source>
        <dbReference type="SAM" id="MobiDB-lite"/>
    </source>
</evidence>
<gene>
    <name evidence="2" type="ORF">QE405_003660</name>
</gene>
<evidence type="ECO:0000313" key="2">
    <source>
        <dbReference type="EMBL" id="MDQ1106376.1"/>
    </source>
</evidence>
<protein>
    <submittedName>
        <fullName evidence="2">Uncharacterized protein</fullName>
    </submittedName>
</protein>
<name>A0AAJ1U8L2_9ACTN</name>
<comment type="caution">
    <text evidence="2">The sequence shown here is derived from an EMBL/GenBank/DDBJ whole genome shotgun (WGS) entry which is preliminary data.</text>
</comment>
<proteinExistence type="predicted"/>
<evidence type="ECO:0000313" key="3">
    <source>
        <dbReference type="Proteomes" id="UP001239215"/>
    </source>
</evidence>
<organism evidence="2 3">
    <name type="scientific">Nocardioides zeae</name>
    <dbReference type="NCBI Taxonomy" id="1457234"/>
    <lineage>
        <taxon>Bacteria</taxon>
        <taxon>Bacillati</taxon>
        <taxon>Actinomycetota</taxon>
        <taxon>Actinomycetes</taxon>
        <taxon>Propionibacteriales</taxon>
        <taxon>Nocardioidaceae</taxon>
        <taxon>Nocardioides</taxon>
    </lineage>
</organism>
<dbReference type="RefSeq" id="WP_307203772.1">
    <property type="nucleotide sequence ID" value="NZ_JAUTAN010000001.1"/>
</dbReference>